<gene>
    <name evidence="2" type="ORF">SDC9_84497</name>
</gene>
<dbReference type="GO" id="GO:0004803">
    <property type="term" value="F:transposase activity"/>
    <property type="evidence" value="ECO:0007669"/>
    <property type="project" value="InterPro"/>
</dbReference>
<accession>A0A644ZC70</accession>
<dbReference type="EMBL" id="VSSQ01008098">
    <property type="protein sequence ID" value="MPM37878.1"/>
    <property type="molecule type" value="Genomic_DNA"/>
</dbReference>
<comment type="caution">
    <text evidence="2">The sequence shown here is derived from an EMBL/GenBank/DDBJ whole genome shotgun (WGS) entry which is preliminary data.</text>
</comment>
<dbReference type="GO" id="GO:0006313">
    <property type="term" value="P:DNA transposition"/>
    <property type="evidence" value="ECO:0007669"/>
    <property type="project" value="InterPro"/>
</dbReference>
<sequence>MEQRVLGIDVAKETLDIALSDGFHMNHDQFSNSEKGYEQLELWLRKQTNSNVHICMEATGQYGDGVAEYLFAQGFPVSVVNPARIKHYANSKLRRNKTDKADAQLIAEYCLREKPFLWTPPPASFKDLQALVRHLEDLQGIKQQESNRLQSGVHTGFVLDSLTSMCDFIDDQINQTKKAIQDHINQHEELKRMQSLIVTIPGIGKLTAAKILGEIRNVLDF</sequence>
<dbReference type="PANTHER" id="PTHR33055">
    <property type="entry name" value="TRANSPOSASE FOR INSERTION SEQUENCE ELEMENT IS1111A"/>
    <property type="match status" value="1"/>
</dbReference>
<organism evidence="2">
    <name type="scientific">bioreactor metagenome</name>
    <dbReference type="NCBI Taxonomy" id="1076179"/>
    <lineage>
        <taxon>unclassified sequences</taxon>
        <taxon>metagenomes</taxon>
        <taxon>ecological metagenomes</taxon>
    </lineage>
</organism>
<evidence type="ECO:0000313" key="2">
    <source>
        <dbReference type="EMBL" id="MPM37878.1"/>
    </source>
</evidence>
<protein>
    <submittedName>
        <fullName evidence="2">IS110 family transposase ISOt5</fullName>
    </submittedName>
</protein>
<dbReference type="PANTHER" id="PTHR33055:SF3">
    <property type="entry name" value="PUTATIVE TRANSPOSASE FOR IS117-RELATED"/>
    <property type="match status" value="1"/>
</dbReference>
<name>A0A644ZC70_9ZZZZ</name>
<proteinExistence type="predicted"/>
<dbReference type="Pfam" id="PF01548">
    <property type="entry name" value="DEDD_Tnp_IS110"/>
    <property type="match status" value="1"/>
</dbReference>
<dbReference type="GO" id="GO:0003677">
    <property type="term" value="F:DNA binding"/>
    <property type="evidence" value="ECO:0007669"/>
    <property type="project" value="InterPro"/>
</dbReference>
<feature type="domain" description="Transposase IS110-like N-terminal" evidence="1">
    <location>
        <begin position="6"/>
        <end position="151"/>
    </location>
</feature>
<evidence type="ECO:0000259" key="1">
    <source>
        <dbReference type="Pfam" id="PF01548"/>
    </source>
</evidence>
<dbReference type="InterPro" id="IPR047650">
    <property type="entry name" value="Transpos_IS110"/>
</dbReference>
<reference evidence="2" key="1">
    <citation type="submission" date="2019-08" db="EMBL/GenBank/DDBJ databases">
        <authorList>
            <person name="Kucharzyk K."/>
            <person name="Murdoch R.W."/>
            <person name="Higgins S."/>
            <person name="Loffler F."/>
        </authorList>
    </citation>
    <scope>NUCLEOTIDE SEQUENCE</scope>
</reference>
<dbReference type="AlphaFoldDB" id="A0A644ZC70"/>
<dbReference type="InterPro" id="IPR002525">
    <property type="entry name" value="Transp_IS110-like_N"/>
</dbReference>